<dbReference type="InterPro" id="IPR011333">
    <property type="entry name" value="SKP1/BTB/POZ_sf"/>
</dbReference>
<dbReference type="SUPFAM" id="SSF54695">
    <property type="entry name" value="POZ domain"/>
    <property type="match status" value="1"/>
</dbReference>
<keyword evidence="6" id="KW-1185">Reference proteome</keyword>
<comment type="pathway">
    <text evidence="1">Protein modification; protein ubiquitination.</text>
</comment>
<comment type="caution">
    <text evidence="5">The sequence shown here is derived from an EMBL/GenBank/DDBJ whole genome shotgun (WGS) entry which is preliminary data.</text>
</comment>
<feature type="repeat" description="ARM" evidence="2">
    <location>
        <begin position="347"/>
        <end position="389"/>
    </location>
</feature>
<name>A0AAP0PYM1_9MAGN</name>
<evidence type="ECO:0000259" key="4">
    <source>
        <dbReference type="PROSITE" id="PS50097"/>
    </source>
</evidence>
<dbReference type="SMART" id="SM00185">
    <property type="entry name" value="ARM"/>
    <property type="match status" value="8"/>
</dbReference>
<dbReference type="Gene3D" id="1.25.10.10">
    <property type="entry name" value="Leucine-rich Repeat Variant"/>
    <property type="match status" value="3"/>
</dbReference>
<evidence type="ECO:0000256" key="2">
    <source>
        <dbReference type="PROSITE-ProRule" id="PRU00259"/>
    </source>
</evidence>
<evidence type="ECO:0000256" key="3">
    <source>
        <dbReference type="SAM" id="MobiDB-lite"/>
    </source>
</evidence>
<dbReference type="AlphaFoldDB" id="A0AAP0PYM1"/>
<dbReference type="InterPro" id="IPR000225">
    <property type="entry name" value="Armadillo"/>
</dbReference>
<dbReference type="CDD" id="cd18352">
    <property type="entry name" value="BTB_POZ_ARIA_plant"/>
    <property type="match status" value="1"/>
</dbReference>
<dbReference type="InterPro" id="IPR016024">
    <property type="entry name" value="ARM-type_fold"/>
</dbReference>
<feature type="region of interest" description="Disordered" evidence="3">
    <location>
        <begin position="1"/>
        <end position="67"/>
    </location>
</feature>
<feature type="domain" description="BTB" evidence="4">
    <location>
        <begin position="563"/>
        <end position="630"/>
    </location>
</feature>
<feature type="repeat" description="ARM" evidence="2">
    <location>
        <begin position="388"/>
        <end position="430"/>
    </location>
</feature>
<dbReference type="Pfam" id="PF00651">
    <property type="entry name" value="BTB"/>
    <property type="match status" value="1"/>
</dbReference>
<dbReference type="Gene3D" id="3.30.710.10">
    <property type="entry name" value="Potassium Channel Kv1.1, Chain A"/>
    <property type="match status" value="1"/>
</dbReference>
<feature type="repeat" description="ARM" evidence="2">
    <location>
        <begin position="221"/>
        <end position="256"/>
    </location>
</feature>
<dbReference type="InterPro" id="IPR044282">
    <property type="entry name" value="ABAP1/ARIA"/>
</dbReference>
<protein>
    <recommendedName>
        <fullName evidence="4">BTB domain-containing protein</fullName>
    </recommendedName>
</protein>
<dbReference type="PROSITE" id="PS50097">
    <property type="entry name" value="BTB"/>
    <property type="match status" value="1"/>
</dbReference>
<feature type="compositionally biased region" description="Basic and acidic residues" evidence="3">
    <location>
        <begin position="1"/>
        <end position="20"/>
    </location>
</feature>
<dbReference type="PANTHER" id="PTHR46710:SF1">
    <property type="entry name" value="ARM REPEAT PROTEIN INTERACTING WITH ABF2"/>
    <property type="match status" value="1"/>
</dbReference>
<dbReference type="InterPro" id="IPR000210">
    <property type="entry name" value="BTB/POZ_dom"/>
</dbReference>
<feature type="repeat" description="ARM" evidence="2">
    <location>
        <begin position="263"/>
        <end position="305"/>
    </location>
</feature>
<dbReference type="SMART" id="SM00225">
    <property type="entry name" value="BTB"/>
    <property type="match status" value="1"/>
</dbReference>
<organism evidence="5 6">
    <name type="scientific">Stephania yunnanensis</name>
    <dbReference type="NCBI Taxonomy" id="152371"/>
    <lineage>
        <taxon>Eukaryota</taxon>
        <taxon>Viridiplantae</taxon>
        <taxon>Streptophyta</taxon>
        <taxon>Embryophyta</taxon>
        <taxon>Tracheophyta</taxon>
        <taxon>Spermatophyta</taxon>
        <taxon>Magnoliopsida</taxon>
        <taxon>Ranunculales</taxon>
        <taxon>Menispermaceae</taxon>
        <taxon>Menispermoideae</taxon>
        <taxon>Cissampelideae</taxon>
        <taxon>Stephania</taxon>
    </lineage>
</organism>
<feature type="compositionally biased region" description="Low complexity" evidence="3">
    <location>
        <begin position="21"/>
        <end position="41"/>
    </location>
</feature>
<reference evidence="5 6" key="1">
    <citation type="submission" date="2024-01" db="EMBL/GenBank/DDBJ databases">
        <title>Genome assemblies of Stephania.</title>
        <authorList>
            <person name="Yang L."/>
        </authorList>
    </citation>
    <scope>NUCLEOTIDE SEQUENCE [LARGE SCALE GENOMIC DNA]</scope>
    <source>
        <strain evidence="5">YNDBR</strain>
        <tissue evidence="5">Leaf</tissue>
    </source>
</reference>
<proteinExistence type="predicted"/>
<sequence length="730" mass="80706">MEHQQSQPERKGQKRKHEEQQQQQQQQQQASSSSPSPSPSSKSLPIDPQRERSRSRSPSPDPHEVLSSEVAAQVAVLNSAFSWRECDRAAAKRATHFLAELAKNEDVVGLIVEGGAVPALVRHLQPPLLPTVRETENGQRPFEHEVEKGSAFALGLLAVKPEHQQLIVDFGALSHLVDLLKRHRDGSNLRIVNSVVRRAADAITNLAHENSSIKTRVRIEGGIPPLVELLVSTDPKVQRAAAGALRTLAFKNDENKNQIVECNALPTLILMLRSEDAAIHYEAVGVIGNLVHSSPHIKKEVLQAGALQPVIGLLSSCCSESQREAALLLGQFAATDSDSKVHIVQRGAVPPLIEMLQSPDVQLREMSAFALGRLAQDTHNQAGIAHNGGLIPLLKLLDSKNGSLQHNAAFALYGLADNEDNVSDFIKVGGVQKLQEGEFIVQATKDCVAKTLKRLEEKIHGRVLNHLLYMMRVSEKVVQRRVALALAHLCSPDDQRTIFIDNNGLELLLSLLGSNVKQQYDGAAALYKLANKASSLSPIDAAPPSPTPQVYLGEQYVNNATLSDVTFLVEGRRFYAHRIALLASSDAFRAMFDGGYRERDARDIEIPNIRWEVFELMMRFIYTGSVAVTLDIAQDLLRAADQYLLEGLKRLCEYAIAQDISLDNVSSMYELSEAFHAMSLRHTCILFVLEQYDKLNNRAGCSHLIQRIVPEIRNYFCKALTKHAQCTPRQ</sequence>
<dbReference type="Proteomes" id="UP001420932">
    <property type="component" value="Unassembled WGS sequence"/>
</dbReference>
<evidence type="ECO:0000313" key="6">
    <source>
        <dbReference type="Proteomes" id="UP001420932"/>
    </source>
</evidence>
<evidence type="ECO:0000313" key="5">
    <source>
        <dbReference type="EMBL" id="KAK9161212.1"/>
    </source>
</evidence>
<dbReference type="InterPro" id="IPR058678">
    <property type="entry name" value="ARM_PUB"/>
</dbReference>
<gene>
    <name evidence="5" type="ORF">Syun_007553</name>
</gene>
<dbReference type="InterPro" id="IPR011989">
    <property type="entry name" value="ARM-like"/>
</dbReference>
<dbReference type="EMBL" id="JBBNAF010000003">
    <property type="protein sequence ID" value="KAK9161212.1"/>
    <property type="molecule type" value="Genomic_DNA"/>
</dbReference>
<dbReference type="PROSITE" id="PS50176">
    <property type="entry name" value="ARM_REPEAT"/>
    <property type="match status" value="5"/>
</dbReference>
<evidence type="ECO:0000256" key="1">
    <source>
        <dbReference type="ARBA" id="ARBA00004906"/>
    </source>
</evidence>
<dbReference type="PANTHER" id="PTHR46710">
    <property type="entry name" value="ARM REPEAT PROTEIN INTERACTING WITH ABF2"/>
    <property type="match status" value="1"/>
</dbReference>
<feature type="repeat" description="ARM" evidence="2">
    <location>
        <begin position="171"/>
        <end position="221"/>
    </location>
</feature>
<dbReference type="SUPFAM" id="SSF48371">
    <property type="entry name" value="ARM repeat"/>
    <property type="match status" value="2"/>
</dbReference>
<accession>A0AAP0PYM1</accession>
<dbReference type="Pfam" id="PF25598">
    <property type="entry name" value="ARM_PUB"/>
    <property type="match status" value="1"/>
</dbReference>